<keyword evidence="8" id="KW-0547">Nucleotide-binding</keyword>
<keyword evidence="13" id="KW-0472">Membrane</keyword>
<dbReference type="InterPro" id="IPR000700">
    <property type="entry name" value="PAS-assoc_C"/>
</dbReference>
<dbReference type="SUPFAM" id="SSF103190">
    <property type="entry name" value="Sensory domain-like"/>
    <property type="match status" value="1"/>
</dbReference>
<dbReference type="InterPro" id="IPR029151">
    <property type="entry name" value="Sensor-like_sf"/>
</dbReference>
<dbReference type="PROSITE" id="PS50885">
    <property type="entry name" value="HAMP"/>
    <property type="match status" value="1"/>
</dbReference>
<dbReference type="SMART" id="SM00387">
    <property type="entry name" value="HATPase_c"/>
    <property type="match status" value="1"/>
</dbReference>
<feature type="transmembrane region" description="Helical" evidence="13">
    <location>
        <begin position="313"/>
        <end position="332"/>
    </location>
</feature>
<dbReference type="NCBIfam" id="TIGR00229">
    <property type="entry name" value="sensory_box"/>
    <property type="match status" value="1"/>
</dbReference>
<dbReference type="SUPFAM" id="SSF55785">
    <property type="entry name" value="PYP-like sensor domain (PAS domain)"/>
    <property type="match status" value="1"/>
</dbReference>
<dbReference type="SUPFAM" id="SSF158472">
    <property type="entry name" value="HAMP domain-like"/>
    <property type="match status" value="1"/>
</dbReference>
<dbReference type="Gene3D" id="3.30.450.20">
    <property type="entry name" value="PAS domain"/>
    <property type="match status" value="2"/>
</dbReference>
<keyword evidence="6" id="KW-0808">Transferase</keyword>
<dbReference type="EC" id="2.7.13.3" evidence="3"/>
<feature type="domain" description="PAS" evidence="15">
    <location>
        <begin position="383"/>
        <end position="437"/>
    </location>
</feature>
<keyword evidence="4" id="KW-1003">Cell membrane</keyword>
<dbReference type="InterPro" id="IPR003594">
    <property type="entry name" value="HATPase_dom"/>
</dbReference>
<comment type="subcellular location">
    <subcellularLocation>
        <location evidence="2">Cell membrane</location>
        <topology evidence="2">Multi-pass membrane protein</topology>
    </subcellularLocation>
</comment>
<evidence type="ECO:0000256" key="2">
    <source>
        <dbReference type="ARBA" id="ARBA00004651"/>
    </source>
</evidence>
<evidence type="ECO:0000259" key="16">
    <source>
        <dbReference type="PROSITE" id="PS50113"/>
    </source>
</evidence>
<evidence type="ECO:0000256" key="5">
    <source>
        <dbReference type="ARBA" id="ARBA00022553"/>
    </source>
</evidence>
<dbReference type="PANTHER" id="PTHR43304">
    <property type="entry name" value="PHYTOCHROME-LIKE PROTEIN CPH1"/>
    <property type="match status" value="1"/>
</dbReference>
<dbReference type="Gene3D" id="6.10.340.10">
    <property type="match status" value="1"/>
</dbReference>
<dbReference type="InterPro" id="IPR005467">
    <property type="entry name" value="His_kinase_dom"/>
</dbReference>
<evidence type="ECO:0000259" key="14">
    <source>
        <dbReference type="PROSITE" id="PS50109"/>
    </source>
</evidence>
<evidence type="ECO:0000256" key="10">
    <source>
        <dbReference type="ARBA" id="ARBA00022840"/>
    </source>
</evidence>
<dbReference type="Gene3D" id="3.30.565.10">
    <property type="entry name" value="Histidine kinase-like ATPase, C-terminal domain"/>
    <property type="match status" value="1"/>
</dbReference>
<keyword evidence="12" id="KW-0902">Two-component regulatory system</keyword>
<dbReference type="Pfam" id="PF21623">
    <property type="entry name" value="HK_sensor_dom_bact"/>
    <property type="match status" value="1"/>
</dbReference>
<dbReference type="PRINTS" id="PR00344">
    <property type="entry name" value="BCTRLSENSOR"/>
</dbReference>
<evidence type="ECO:0000256" key="13">
    <source>
        <dbReference type="SAM" id="Phobius"/>
    </source>
</evidence>
<dbReference type="InterPro" id="IPR036097">
    <property type="entry name" value="HisK_dim/P_sf"/>
</dbReference>
<reference evidence="18 19" key="1">
    <citation type="submission" date="2017-04" db="EMBL/GenBank/DDBJ databases">
        <authorList>
            <person name="Afonso C.L."/>
            <person name="Miller P.J."/>
            <person name="Scott M.A."/>
            <person name="Spackman E."/>
            <person name="Goraichik I."/>
            <person name="Dimitrov K.M."/>
            <person name="Suarez D.L."/>
            <person name="Swayne D.E."/>
        </authorList>
    </citation>
    <scope>NUCLEOTIDE SEQUENCE [LARGE SCALE GENOMIC DNA]</scope>
    <source>
        <strain evidence="18 19">DSM 26133</strain>
    </source>
</reference>
<dbReference type="EMBL" id="FWYF01000003">
    <property type="protein sequence ID" value="SMD36021.1"/>
    <property type="molecule type" value="Genomic_DNA"/>
</dbReference>
<dbReference type="InterPro" id="IPR000014">
    <property type="entry name" value="PAS"/>
</dbReference>
<evidence type="ECO:0000256" key="1">
    <source>
        <dbReference type="ARBA" id="ARBA00000085"/>
    </source>
</evidence>
<evidence type="ECO:0000256" key="12">
    <source>
        <dbReference type="ARBA" id="ARBA00023012"/>
    </source>
</evidence>
<dbReference type="PANTHER" id="PTHR43304:SF1">
    <property type="entry name" value="PAC DOMAIN-CONTAINING PROTEIN"/>
    <property type="match status" value="1"/>
</dbReference>
<dbReference type="Gene3D" id="1.10.287.130">
    <property type="match status" value="1"/>
</dbReference>
<keyword evidence="11 13" id="KW-1133">Transmembrane helix</keyword>
<dbReference type="PROSITE" id="PS50109">
    <property type="entry name" value="HIS_KIN"/>
    <property type="match status" value="1"/>
</dbReference>
<dbReference type="InterPro" id="IPR036890">
    <property type="entry name" value="HATPase_C_sf"/>
</dbReference>
<name>A0A1W2GHH2_REIFA</name>
<evidence type="ECO:0000313" key="18">
    <source>
        <dbReference type="EMBL" id="SMD36021.1"/>
    </source>
</evidence>
<evidence type="ECO:0000259" key="17">
    <source>
        <dbReference type="PROSITE" id="PS50885"/>
    </source>
</evidence>
<keyword evidence="9 18" id="KW-0418">Kinase</keyword>
<dbReference type="SMART" id="SM00388">
    <property type="entry name" value="HisKA"/>
    <property type="match status" value="1"/>
</dbReference>
<dbReference type="GO" id="GO:0005524">
    <property type="term" value="F:ATP binding"/>
    <property type="evidence" value="ECO:0007669"/>
    <property type="project" value="UniProtKB-KW"/>
</dbReference>
<dbReference type="InterPro" id="IPR052162">
    <property type="entry name" value="Sensor_kinase/Photoreceptor"/>
</dbReference>
<dbReference type="STRING" id="692418.SAMN04488029_2664"/>
<feature type="domain" description="PAC" evidence="16">
    <location>
        <begin position="461"/>
        <end position="511"/>
    </location>
</feature>
<dbReference type="Pfam" id="PF13426">
    <property type="entry name" value="PAS_9"/>
    <property type="match status" value="1"/>
</dbReference>
<evidence type="ECO:0000256" key="9">
    <source>
        <dbReference type="ARBA" id="ARBA00022777"/>
    </source>
</evidence>
<evidence type="ECO:0000256" key="4">
    <source>
        <dbReference type="ARBA" id="ARBA00022475"/>
    </source>
</evidence>
<dbReference type="GO" id="GO:0000155">
    <property type="term" value="F:phosphorelay sensor kinase activity"/>
    <property type="evidence" value="ECO:0007669"/>
    <property type="project" value="InterPro"/>
</dbReference>
<dbReference type="CDD" id="cd00075">
    <property type="entry name" value="HATPase"/>
    <property type="match status" value="1"/>
</dbReference>
<dbReference type="AlphaFoldDB" id="A0A1W2GHH2"/>
<dbReference type="InterPro" id="IPR003660">
    <property type="entry name" value="HAMP_dom"/>
</dbReference>
<dbReference type="InterPro" id="IPR048760">
    <property type="entry name" value="VP0354-like_sensor_dom"/>
</dbReference>
<dbReference type="Pfam" id="PF00672">
    <property type="entry name" value="HAMP"/>
    <property type="match status" value="1"/>
</dbReference>
<dbReference type="InterPro" id="IPR004358">
    <property type="entry name" value="Sig_transdc_His_kin-like_C"/>
</dbReference>
<evidence type="ECO:0000256" key="8">
    <source>
        <dbReference type="ARBA" id="ARBA00022741"/>
    </source>
</evidence>
<dbReference type="SMART" id="SM00304">
    <property type="entry name" value="HAMP"/>
    <property type="match status" value="1"/>
</dbReference>
<dbReference type="PROSITE" id="PS50113">
    <property type="entry name" value="PAC"/>
    <property type="match status" value="1"/>
</dbReference>
<dbReference type="CDD" id="cd00130">
    <property type="entry name" value="PAS"/>
    <property type="match status" value="1"/>
</dbReference>
<evidence type="ECO:0000256" key="11">
    <source>
        <dbReference type="ARBA" id="ARBA00022989"/>
    </source>
</evidence>
<proteinExistence type="predicted"/>
<dbReference type="CDD" id="cd06225">
    <property type="entry name" value="HAMP"/>
    <property type="match status" value="1"/>
</dbReference>
<dbReference type="SMART" id="SM00086">
    <property type="entry name" value="PAC"/>
    <property type="match status" value="1"/>
</dbReference>
<keyword evidence="10" id="KW-0067">ATP-binding</keyword>
<keyword evidence="5" id="KW-0597">Phosphoprotein</keyword>
<keyword evidence="7 13" id="KW-0812">Transmembrane</keyword>
<dbReference type="SUPFAM" id="SSF55874">
    <property type="entry name" value="ATPase domain of HSP90 chaperone/DNA topoisomerase II/histidine kinase"/>
    <property type="match status" value="1"/>
</dbReference>
<dbReference type="InterPro" id="IPR001610">
    <property type="entry name" value="PAC"/>
</dbReference>
<dbReference type="SMART" id="SM00091">
    <property type="entry name" value="PAS"/>
    <property type="match status" value="1"/>
</dbReference>
<comment type="catalytic activity">
    <reaction evidence="1">
        <text>ATP + protein L-histidine = ADP + protein N-phospho-L-histidine.</text>
        <dbReference type="EC" id="2.7.13.3"/>
    </reaction>
</comment>
<feature type="domain" description="HAMP" evidence="17">
    <location>
        <begin position="333"/>
        <end position="385"/>
    </location>
</feature>
<organism evidence="18 19">
    <name type="scientific">Reichenbachiella faecimaris</name>
    <dbReference type="NCBI Taxonomy" id="692418"/>
    <lineage>
        <taxon>Bacteria</taxon>
        <taxon>Pseudomonadati</taxon>
        <taxon>Bacteroidota</taxon>
        <taxon>Cytophagia</taxon>
        <taxon>Cytophagales</taxon>
        <taxon>Reichenbachiellaceae</taxon>
        <taxon>Reichenbachiella</taxon>
    </lineage>
</organism>
<feature type="domain" description="Histidine kinase" evidence="14">
    <location>
        <begin position="529"/>
        <end position="742"/>
    </location>
</feature>
<evidence type="ECO:0000313" key="19">
    <source>
        <dbReference type="Proteomes" id="UP000192472"/>
    </source>
</evidence>
<sequence>MVCGVAFFIAAIIGVLNYYRTVQYTLADSIEDLALNTRLMSLKFMDVFDGMQNDIFVVARTPPIKGFIRTTKNNGTDPLDGSNIELWRNRLETIFISVMTEREFYTQMRYIGFADNGKELVRVNRTENGLARVSVSELQQKGDEPYMKAAEQLPNGLAYFTKVNYNREQGKIDSLLLPTIRVLVSIYGDNGKPFGVIVLNVDYSNLIKNTLEFLTPADNVLVINQSGDYLEHKKNGTIGEFQFHQNYTVTPPLFVSKVIHNQTNETSLIEDDNISYFVKLNLSSNDSENYVGIALRKPKEELLANAFKTRDEILLISIFLIIGSVAISFTLARKFTQPLRQMTIQLSNITDYNSSVDLPTHLTDEIGELAKSFQGAIKSLLESEAKSKAVLDSVNDGIITINSQGLIVAYNPQCCQIFGYATNEVLDKNIALLIPKEPIEGGEGGFIENYLQTRKKGTINTNREVQGLHKDGSVFPMELSISEVKVNSGILFTAIVRDISDRKAAEKEMERLIEALKQSNKELDDFAYVASHDLKAPLRVIDNTSRWLEEDLDEIMDDDSKENLELMRNRVKRMEKLLDDLLEYSRIGRKIDDRYAEEVNGAVLANDIKLLLSQPDDFNIVFNPMFAKTKFKRMPLQQVLHNLINNAIKHHHSSKGNVDIWFEEFDGKYKFHVKDDGPGIPAQYQDQIFEMFLTLKPRDQVEGSGMGLAMVKKNVEHLGGTITLKSVEGQGTDFIFIWPKTLESSVN</sequence>
<dbReference type="InterPro" id="IPR003661">
    <property type="entry name" value="HisK_dim/P_dom"/>
</dbReference>
<dbReference type="PROSITE" id="PS50112">
    <property type="entry name" value="PAS"/>
    <property type="match status" value="1"/>
</dbReference>
<evidence type="ECO:0000259" key="15">
    <source>
        <dbReference type="PROSITE" id="PS50112"/>
    </source>
</evidence>
<keyword evidence="19" id="KW-1185">Reference proteome</keyword>
<dbReference type="SUPFAM" id="SSF47384">
    <property type="entry name" value="Homodimeric domain of signal transducing histidine kinase"/>
    <property type="match status" value="1"/>
</dbReference>
<evidence type="ECO:0000256" key="7">
    <source>
        <dbReference type="ARBA" id="ARBA00022692"/>
    </source>
</evidence>
<protein>
    <recommendedName>
        <fullName evidence="3">histidine kinase</fullName>
        <ecNumber evidence="3">2.7.13.3</ecNumber>
    </recommendedName>
</protein>
<dbReference type="GO" id="GO:0005886">
    <property type="term" value="C:plasma membrane"/>
    <property type="evidence" value="ECO:0007669"/>
    <property type="project" value="UniProtKB-SubCell"/>
</dbReference>
<dbReference type="CDD" id="cd00082">
    <property type="entry name" value="HisKA"/>
    <property type="match status" value="1"/>
</dbReference>
<evidence type="ECO:0000256" key="6">
    <source>
        <dbReference type="ARBA" id="ARBA00022679"/>
    </source>
</evidence>
<dbReference type="Pfam" id="PF00512">
    <property type="entry name" value="HisKA"/>
    <property type="match status" value="1"/>
</dbReference>
<dbReference type="InterPro" id="IPR035965">
    <property type="entry name" value="PAS-like_dom_sf"/>
</dbReference>
<dbReference type="Pfam" id="PF02518">
    <property type="entry name" value="HATPase_c"/>
    <property type="match status" value="1"/>
</dbReference>
<gene>
    <name evidence="18" type="ORF">SAMN04488029_2664</name>
</gene>
<accession>A0A1W2GHH2</accession>
<evidence type="ECO:0000256" key="3">
    <source>
        <dbReference type="ARBA" id="ARBA00012438"/>
    </source>
</evidence>
<dbReference type="Proteomes" id="UP000192472">
    <property type="component" value="Unassembled WGS sequence"/>
</dbReference>